<organism evidence="1 2">
    <name type="scientific">Vitis rotundifolia</name>
    <name type="common">Muscadine grape</name>
    <dbReference type="NCBI Taxonomy" id="103349"/>
    <lineage>
        <taxon>Eukaryota</taxon>
        <taxon>Viridiplantae</taxon>
        <taxon>Streptophyta</taxon>
        <taxon>Embryophyta</taxon>
        <taxon>Tracheophyta</taxon>
        <taxon>Spermatophyta</taxon>
        <taxon>Magnoliopsida</taxon>
        <taxon>eudicotyledons</taxon>
        <taxon>Gunneridae</taxon>
        <taxon>Pentapetalae</taxon>
        <taxon>rosids</taxon>
        <taxon>Vitales</taxon>
        <taxon>Vitaceae</taxon>
        <taxon>Viteae</taxon>
        <taxon>Vitis</taxon>
    </lineage>
</organism>
<evidence type="ECO:0000313" key="1">
    <source>
        <dbReference type="EMBL" id="KAJ9709033.1"/>
    </source>
</evidence>
<name>A0AA39AM63_VITRO</name>
<keyword evidence="2" id="KW-1185">Reference proteome</keyword>
<protein>
    <submittedName>
        <fullName evidence="1">Uncharacterized protein</fullName>
    </submittedName>
</protein>
<proteinExistence type="predicted"/>
<evidence type="ECO:0000313" key="2">
    <source>
        <dbReference type="Proteomes" id="UP001168098"/>
    </source>
</evidence>
<dbReference type="EMBL" id="JARBHA010000001">
    <property type="protein sequence ID" value="KAJ9709033.1"/>
    <property type="molecule type" value="Genomic_DNA"/>
</dbReference>
<comment type="caution">
    <text evidence="1">The sequence shown here is derived from an EMBL/GenBank/DDBJ whole genome shotgun (WGS) entry which is preliminary data.</text>
</comment>
<gene>
    <name evidence="1" type="ORF">PVL29_000831</name>
</gene>
<sequence>MSQIIGITTAQSVWNSLERMSTAINRARLMELRFMLQTTKKGGMKMMDYILTSQGIIDNLAAIGENF</sequence>
<dbReference type="AlphaFoldDB" id="A0AA39AM63"/>
<reference evidence="1 2" key="1">
    <citation type="journal article" date="2023" name="BMC Biotechnol.">
        <title>Vitis rotundifolia cv Carlos genome sequencing.</title>
        <authorList>
            <person name="Huff M."/>
            <person name="Hulse-Kemp A."/>
            <person name="Scheffler B."/>
            <person name="Youngblood R."/>
            <person name="Simpson S."/>
            <person name="Babiker E."/>
            <person name="Staton M."/>
        </authorList>
    </citation>
    <scope>NUCLEOTIDE SEQUENCE [LARGE SCALE GENOMIC DNA]</scope>
    <source>
        <tissue evidence="1">Leaf</tissue>
    </source>
</reference>
<accession>A0AA39AM63</accession>
<dbReference type="Proteomes" id="UP001168098">
    <property type="component" value="Unassembled WGS sequence"/>
</dbReference>